<evidence type="ECO:0000313" key="5">
    <source>
        <dbReference type="Proteomes" id="UP000635996"/>
    </source>
</evidence>
<comment type="caution">
    <text evidence="4">The sequence shown here is derived from an EMBL/GenBank/DDBJ whole genome shotgun (WGS) entry which is preliminary data.</text>
</comment>
<feature type="domain" description="GTPase-associated protein 1 N-terminal" evidence="2">
    <location>
        <begin position="1"/>
        <end position="131"/>
    </location>
</feature>
<name>A0ABX0Z037_STRTL</name>
<dbReference type="Pfam" id="PF20014">
    <property type="entry name" value="GAP1-M"/>
    <property type="match status" value="1"/>
</dbReference>
<feature type="compositionally biased region" description="Basic and acidic residues" evidence="1">
    <location>
        <begin position="316"/>
        <end position="325"/>
    </location>
</feature>
<evidence type="ECO:0000259" key="2">
    <source>
        <dbReference type="Pfam" id="PF20013"/>
    </source>
</evidence>
<dbReference type="Proteomes" id="UP000635996">
    <property type="component" value="Unassembled WGS sequence"/>
</dbReference>
<dbReference type="InterPro" id="IPR045401">
    <property type="entry name" value="GAP1-M"/>
</dbReference>
<evidence type="ECO:0000256" key="1">
    <source>
        <dbReference type="SAM" id="MobiDB-lite"/>
    </source>
</evidence>
<evidence type="ECO:0000259" key="3">
    <source>
        <dbReference type="Pfam" id="PF20014"/>
    </source>
</evidence>
<keyword evidence="5" id="KW-1185">Reference proteome</keyword>
<proteinExistence type="predicted"/>
<sequence length="598" mass="62410">MAGQAHYTSAPPGVSGRYGGFRFTAVSPAARPALEMLRPLTAGTAPPGAEGPGDFPAVLAYDRPTEDRAVWTLTRFTGRDYSGRSGNRFCHVLVAAPAELTGLRPVDLWDSPHWAAVPAADDGHDLPDLARLEPGRTVGPDRVSRLLQVSGEPGARLLERLLAETLRALAGEGPGVTLVSEDPSRVLDWITAVCYALPAGLAARLTFTTYTARPQDERRHLAGTLPQTAGRARGPVLPLGPACGTARAGGLPPAAVAPACPAARFLARAWADGDLDALDTAADLWEAAPRDGTSAEAAAEGVRGLRAACALLDAGPAREPEDRPAGPDGTADDADCRAGGEVPSWLDRFAAAGRTLPESAQRRLAGRAVPFGLPVAVRLASLAPAVREQVRQEVEAALADGAVTSAAPGDGEPGGKDGRLTGFVRALTGLRLPDVRVRPEAVRDAAARHLLRPAGHGAPAPLGDVRAALDALPEPYRGAVVAGLLAALEDSPDLRAAALDAQLCAFLADEGLDPLREDGDTRREADPLAAAPRTALHVLRRAAGPDPARAARRVLRLYRAGLLTETETYDAVRELACADVPQRASRLPWRRGGARGKE</sequence>
<gene>
    <name evidence="4" type="ORF">HCJ95_20535</name>
</gene>
<dbReference type="RefSeq" id="WP_168132131.1">
    <property type="nucleotide sequence ID" value="NZ_BMVZ01000001.1"/>
</dbReference>
<feature type="region of interest" description="Disordered" evidence="1">
    <location>
        <begin position="314"/>
        <end position="338"/>
    </location>
</feature>
<evidence type="ECO:0000313" key="4">
    <source>
        <dbReference type="EMBL" id="NJP16595.1"/>
    </source>
</evidence>
<protein>
    <submittedName>
        <fullName evidence="4">Uncharacterized protein</fullName>
    </submittedName>
</protein>
<dbReference type="EMBL" id="JAATEL010000024">
    <property type="protein sequence ID" value="NJP16595.1"/>
    <property type="molecule type" value="Genomic_DNA"/>
</dbReference>
<reference evidence="4 5" key="1">
    <citation type="submission" date="2020-03" db="EMBL/GenBank/DDBJ databases">
        <title>WGS of actinomycetes isolated from Thailand.</title>
        <authorList>
            <person name="Thawai C."/>
        </authorList>
    </citation>
    <scope>NUCLEOTIDE SEQUENCE [LARGE SCALE GENOMIC DNA]</scope>
    <source>
        <strain evidence="4 5">NBRC 13905</strain>
    </source>
</reference>
<accession>A0ABX0Z037</accession>
<dbReference type="Pfam" id="PF20013">
    <property type="entry name" value="GAP1-N2"/>
    <property type="match status" value="1"/>
</dbReference>
<feature type="domain" description="GTPase-associated protein 1 middle" evidence="3">
    <location>
        <begin position="154"/>
        <end position="233"/>
    </location>
</feature>
<dbReference type="InterPro" id="IPR045402">
    <property type="entry name" value="GAP1-N2"/>
</dbReference>
<organism evidence="4 5">
    <name type="scientific">Streptomyces thermoviolaceus subsp. thermoviolaceus</name>
    <dbReference type="NCBI Taxonomy" id="66860"/>
    <lineage>
        <taxon>Bacteria</taxon>
        <taxon>Bacillati</taxon>
        <taxon>Actinomycetota</taxon>
        <taxon>Actinomycetes</taxon>
        <taxon>Kitasatosporales</taxon>
        <taxon>Streptomycetaceae</taxon>
        <taxon>Streptomyces</taxon>
    </lineage>
</organism>